<sequence>MKTLSPKSHIGKVRKASKDQKQEIQDLLMWSDDAYCRFQFREYCHFVETLTTGWLKVREQILYSPVFRGFWNNEWNARDREFLEFTDSFSKYPLDQQERVYCMTEYMLLHSHKALLEDDEFMMRYYQILKLL</sequence>
<gene>
    <name evidence="1" type="ORF">CLV48_102385</name>
</gene>
<proteinExistence type="predicted"/>
<dbReference type="RefSeq" id="WP_106566486.1">
    <property type="nucleotide sequence ID" value="NZ_PYGF01000002.1"/>
</dbReference>
<dbReference type="AlphaFoldDB" id="A0A2P8EAS9"/>
<organism evidence="1 2">
    <name type="scientific">Cecembia rubra</name>
    <dbReference type="NCBI Taxonomy" id="1485585"/>
    <lineage>
        <taxon>Bacteria</taxon>
        <taxon>Pseudomonadati</taxon>
        <taxon>Bacteroidota</taxon>
        <taxon>Cytophagia</taxon>
        <taxon>Cytophagales</taxon>
        <taxon>Cyclobacteriaceae</taxon>
        <taxon>Cecembia</taxon>
    </lineage>
</organism>
<comment type="caution">
    <text evidence="1">The sequence shown here is derived from an EMBL/GenBank/DDBJ whole genome shotgun (WGS) entry which is preliminary data.</text>
</comment>
<evidence type="ECO:0000313" key="2">
    <source>
        <dbReference type="Proteomes" id="UP000240708"/>
    </source>
</evidence>
<name>A0A2P8EAS9_9BACT</name>
<dbReference type="OrthoDB" id="799184at2"/>
<accession>A0A2P8EAS9</accession>
<protein>
    <submittedName>
        <fullName evidence="1">Uncharacterized protein</fullName>
    </submittedName>
</protein>
<evidence type="ECO:0000313" key="1">
    <source>
        <dbReference type="EMBL" id="PSL06568.1"/>
    </source>
</evidence>
<keyword evidence="2" id="KW-1185">Reference proteome</keyword>
<dbReference type="Proteomes" id="UP000240708">
    <property type="component" value="Unassembled WGS sequence"/>
</dbReference>
<dbReference type="EMBL" id="PYGF01000002">
    <property type="protein sequence ID" value="PSL06568.1"/>
    <property type="molecule type" value="Genomic_DNA"/>
</dbReference>
<reference evidence="1 2" key="1">
    <citation type="submission" date="2018-03" db="EMBL/GenBank/DDBJ databases">
        <title>Genomic Encyclopedia of Archaeal and Bacterial Type Strains, Phase II (KMG-II): from individual species to whole genera.</title>
        <authorList>
            <person name="Goeker M."/>
        </authorList>
    </citation>
    <scope>NUCLEOTIDE SEQUENCE [LARGE SCALE GENOMIC DNA]</scope>
    <source>
        <strain evidence="1 2">DSM 28057</strain>
    </source>
</reference>